<evidence type="ECO:0000256" key="7">
    <source>
        <dbReference type="ARBA" id="ARBA00022664"/>
    </source>
</evidence>
<comment type="similarity">
    <text evidence="3">Belongs to the BCLAF1/THRAP3 family.</text>
</comment>
<feature type="compositionally biased region" description="Gly residues" evidence="14">
    <location>
        <begin position="237"/>
        <end position="249"/>
    </location>
</feature>
<comment type="similarity">
    <text evidence="4">Belongs to the CASC3 family.</text>
</comment>
<keyword evidence="8" id="KW-0509">mRNA transport</keyword>
<feature type="compositionally biased region" description="Basic and acidic residues" evidence="14">
    <location>
        <begin position="53"/>
        <end position="71"/>
    </location>
</feature>
<feature type="domain" description="Btz" evidence="15">
    <location>
        <begin position="910"/>
        <end position="1014"/>
    </location>
</feature>
<dbReference type="Pfam" id="PF09405">
    <property type="entry name" value="Btz"/>
    <property type="match status" value="1"/>
</dbReference>
<protein>
    <recommendedName>
        <fullName evidence="15">Btz domain-containing protein</fullName>
    </recommendedName>
</protein>
<evidence type="ECO:0000256" key="2">
    <source>
        <dbReference type="ARBA" id="ARBA00004496"/>
    </source>
</evidence>
<dbReference type="InterPro" id="IPR018545">
    <property type="entry name" value="Btz_dom"/>
</dbReference>
<proteinExistence type="inferred from homology"/>
<accession>A0ABD1JEA4</accession>
<dbReference type="GO" id="GO:0005634">
    <property type="term" value="C:nucleus"/>
    <property type="evidence" value="ECO:0007669"/>
    <property type="project" value="UniProtKB-SubCell"/>
</dbReference>
<feature type="compositionally biased region" description="Basic residues" evidence="14">
    <location>
        <begin position="73"/>
        <end position="84"/>
    </location>
</feature>
<evidence type="ECO:0000256" key="4">
    <source>
        <dbReference type="ARBA" id="ARBA00009548"/>
    </source>
</evidence>
<feature type="compositionally biased region" description="Basic and acidic residues" evidence="14">
    <location>
        <begin position="636"/>
        <end position="656"/>
    </location>
</feature>
<feature type="compositionally biased region" description="Acidic residues" evidence="14">
    <location>
        <begin position="1008"/>
        <end position="1018"/>
    </location>
</feature>
<keyword evidence="10" id="KW-0694">RNA-binding</keyword>
<dbReference type="GO" id="GO:0051028">
    <property type="term" value="P:mRNA transport"/>
    <property type="evidence" value="ECO:0007669"/>
    <property type="project" value="UniProtKB-KW"/>
</dbReference>
<feature type="region of interest" description="Disordered" evidence="14">
    <location>
        <begin position="964"/>
        <end position="1035"/>
    </location>
</feature>
<dbReference type="GO" id="GO:0008380">
    <property type="term" value="P:RNA splicing"/>
    <property type="evidence" value="ECO:0007669"/>
    <property type="project" value="UniProtKB-KW"/>
</dbReference>
<feature type="compositionally biased region" description="Low complexity" evidence="14">
    <location>
        <begin position="226"/>
        <end position="236"/>
    </location>
</feature>
<dbReference type="EMBL" id="JBHFQA010000017">
    <property type="protein sequence ID" value="KAL2084925.1"/>
    <property type="molecule type" value="Genomic_DNA"/>
</dbReference>
<comment type="caution">
    <text evidence="16">The sequence shown here is derived from an EMBL/GenBank/DDBJ whole genome shotgun (WGS) entry which is preliminary data.</text>
</comment>
<dbReference type="AlphaFoldDB" id="A0ABD1JEA4"/>
<feature type="compositionally biased region" description="Basic and acidic residues" evidence="14">
    <location>
        <begin position="911"/>
        <end position="941"/>
    </location>
</feature>
<feature type="compositionally biased region" description="Polar residues" evidence="14">
    <location>
        <begin position="429"/>
        <end position="439"/>
    </location>
</feature>
<feature type="region of interest" description="Disordered" evidence="14">
    <location>
        <begin position="361"/>
        <end position="416"/>
    </location>
</feature>
<feature type="compositionally biased region" description="Basic residues" evidence="14">
    <location>
        <begin position="184"/>
        <end position="199"/>
    </location>
</feature>
<dbReference type="PANTHER" id="PTHR15268">
    <property type="entry name" value="THRAP3/BCLAF1"/>
    <property type="match status" value="1"/>
</dbReference>
<evidence type="ECO:0000313" key="16">
    <source>
        <dbReference type="EMBL" id="KAL2084925.1"/>
    </source>
</evidence>
<dbReference type="PANTHER" id="PTHR15268:SF16">
    <property type="entry name" value="THYROID HORMONE RECEPTOR-ASSOCIATED PROTEIN 3"/>
    <property type="match status" value="1"/>
</dbReference>
<dbReference type="GO" id="GO:0003723">
    <property type="term" value="F:RNA binding"/>
    <property type="evidence" value="ECO:0007669"/>
    <property type="project" value="UniProtKB-KW"/>
</dbReference>
<evidence type="ECO:0000313" key="17">
    <source>
        <dbReference type="Proteomes" id="UP001591681"/>
    </source>
</evidence>
<feature type="compositionally biased region" description="Basic residues" evidence="14">
    <location>
        <begin position="142"/>
        <end position="156"/>
    </location>
</feature>
<evidence type="ECO:0000256" key="1">
    <source>
        <dbReference type="ARBA" id="ARBA00004123"/>
    </source>
</evidence>
<dbReference type="GO" id="GO:0006397">
    <property type="term" value="P:mRNA processing"/>
    <property type="evidence" value="ECO:0007669"/>
    <property type="project" value="UniProtKB-KW"/>
</dbReference>
<feature type="compositionally biased region" description="Low complexity" evidence="14">
    <location>
        <begin position="100"/>
        <end position="137"/>
    </location>
</feature>
<feature type="compositionally biased region" description="Basic and acidic residues" evidence="14">
    <location>
        <begin position="839"/>
        <end position="856"/>
    </location>
</feature>
<feature type="compositionally biased region" description="Basic residues" evidence="14">
    <location>
        <begin position="809"/>
        <end position="824"/>
    </location>
</feature>
<evidence type="ECO:0000259" key="15">
    <source>
        <dbReference type="Pfam" id="PF09405"/>
    </source>
</evidence>
<organism evidence="16 17">
    <name type="scientific">Coilia grayii</name>
    <name type="common">Gray's grenadier anchovy</name>
    <dbReference type="NCBI Taxonomy" id="363190"/>
    <lineage>
        <taxon>Eukaryota</taxon>
        <taxon>Metazoa</taxon>
        <taxon>Chordata</taxon>
        <taxon>Craniata</taxon>
        <taxon>Vertebrata</taxon>
        <taxon>Euteleostomi</taxon>
        <taxon>Actinopterygii</taxon>
        <taxon>Neopterygii</taxon>
        <taxon>Teleostei</taxon>
        <taxon>Clupei</taxon>
        <taxon>Clupeiformes</taxon>
        <taxon>Clupeoidei</taxon>
        <taxon>Engraulidae</taxon>
        <taxon>Coilinae</taxon>
        <taxon>Coilia</taxon>
    </lineage>
</organism>
<feature type="region of interest" description="Disordered" evidence="14">
    <location>
        <begin position="629"/>
        <end position="656"/>
    </location>
</feature>
<evidence type="ECO:0000256" key="9">
    <source>
        <dbReference type="ARBA" id="ARBA00022845"/>
    </source>
</evidence>
<dbReference type="Proteomes" id="UP001591681">
    <property type="component" value="Unassembled WGS sequence"/>
</dbReference>
<feature type="region of interest" description="Disordered" evidence="14">
    <location>
        <begin position="752"/>
        <end position="941"/>
    </location>
</feature>
<feature type="compositionally biased region" description="Low complexity" evidence="14">
    <location>
        <begin position="16"/>
        <end position="30"/>
    </location>
</feature>
<dbReference type="Pfam" id="PF15440">
    <property type="entry name" value="THRAP3_BCLAF1"/>
    <property type="match status" value="1"/>
</dbReference>
<keyword evidence="5" id="KW-0813">Transport</keyword>
<comment type="subcellular location">
    <subcellularLocation>
        <location evidence="2">Cytoplasm</location>
    </subcellularLocation>
    <subcellularLocation>
        <location evidence="1">Nucleus</location>
    </subcellularLocation>
</comment>
<feature type="compositionally biased region" description="Low complexity" evidence="14">
    <location>
        <begin position="318"/>
        <end position="335"/>
    </location>
</feature>
<evidence type="ECO:0000256" key="12">
    <source>
        <dbReference type="ARBA" id="ARBA00023187"/>
    </source>
</evidence>
<dbReference type="GO" id="GO:0006417">
    <property type="term" value="P:regulation of translation"/>
    <property type="evidence" value="ECO:0007669"/>
    <property type="project" value="UniProtKB-KW"/>
</dbReference>
<evidence type="ECO:0000256" key="5">
    <source>
        <dbReference type="ARBA" id="ARBA00022448"/>
    </source>
</evidence>
<sequence>MSKTPKSPSRSRSRSGSRSPSYSRSSSRSQSRPRKRRYSSRSHSRSRSHSPAHGRERNYTREYQNNREFRGFRGSRRPFFRGRGRGYFPRGRFQRGRGGNFNNYRNNNNNWHNNYRQPQQQPQQQQHNNHNNHNNHNSCNRSPKRGRCRSPKKRSGSPRSRSYSDDSSRHSHHSSSSSSSRDSSKKRRSRSHTGKRRSRNVKEEEHTSKEVPKGAEGDGGQGEHGGVAAETEVEVGQGAGVGPGAGAGAGARDEVTSGGWQEVSERTSPSPKQPSPLLCVAVTGGLGTSLPASQKSPSPKGSNTSSNGAPVWQGTGCAASAKSPPKKSPTPTSTSFGFMPKENTGDDQAISSAFKKFLEEQKSKQTSAFENGGEDGAVVENADVRERGGGCKTTSHASVKGQSLSSSKFSNHNGRAAKERFSFEDFTISASRNNYSNGPSFHGDGENGEERDEDEEDEDEDDDEDENEEEEEVISPCKIVGTEAEVEAPLKRKDGKGLLSARELFDLALYHASQDDGDLELLEEQLFPNRKQERVAAVAAALVRREMAGMLKGVISPKKNTKARRKEKAVSSLASTIRAQALSQGRPGEGWDMSTLVAGRRDKLPSPRMTGKRGLNVNVQMDSLNNHMSTSSRSLLESERQLDRDAPRSAKKEQEVHTVFKGSQASHVCRCSSDGFSQHIVTIVHNVKAQHFPSSGMSLTDRFAMYQRRAAEKEMVKARKSPEIHRRIDVSPSAFKKHAHLFEEMKDLGESSYKAKGKKTKGNSADLRQDIERRKKRRSSRETEGKRERRRDSGESSDSSRDRSTEKTSKRHHKHKKSKKKRERSRSSSSSSSSSSHSNRGEEHTKEGADPKEKGFIRARLGPREQGGPTERGRGRGGFQLKIRGRAWNRGNLQNNSNGNGPGMGVAMHSTNEDRDPEYTPKSKTYYLHDDREGDRDRRWVENRGRGRGSFVRSGGRFLFRKAVPSATSVTSSSSTATTVTSGFGSSSTYNNHSSPKWTHDKFQGSAEEGEVKDEDVEQGLKGEGSAGVSMSSGQ</sequence>
<feature type="region of interest" description="Disordered" evidence="14">
    <location>
        <begin position="1"/>
        <end position="346"/>
    </location>
</feature>
<feature type="compositionally biased region" description="Low complexity" evidence="14">
    <location>
        <begin position="966"/>
        <end position="989"/>
    </location>
</feature>
<keyword evidence="12" id="KW-0508">mRNA splicing</keyword>
<dbReference type="GO" id="GO:0005737">
    <property type="term" value="C:cytoplasm"/>
    <property type="evidence" value="ECO:0007669"/>
    <property type="project" value="UniProtKB-SubCell"/>
</dbReference>
<keyword evidence="7" id="KW-0507">mRNA processing</keyword>
<feature type="region of interest" description="Disordered" evidence="14">
    <location>
        <begin position="429"/>
        <end position="476"/>
    </location>
</feature>
<evidence type="ECO:0000256" key="6">
    <source>
        <dbReference type="ARBA" id="ARBA00022490"/>
    </source>
</evidence>
<evidence type="ECO:0000256" key="11">
    <source>
        <dbReference type="ARBA" id="ARBA00023161"/>
    </source>
</evidence>
<reference evidence="16 17" key="1">
    <citation type="submission" date="2024-09" db="EMBL/GenBank/DDBJ databases">
        <title>A chromosome-level genome assembly of Gray's grenadier anchovy, Coilia grayii.</title>
        <authorList>
            <person name="Fu Z."/>
        </authorList>
    </citation>
    <scope>NUCLEOTIDE SEQUENCE [LARGE SCALE GENOMIC DNA]</scope>
    <source>
        <strain evidence="16">G4</strain>
        <tissue evidence="16">Muscle</tissue>
    </source>
</reference>
<feature type="compositionally biased region" description="Polar residues" evidence="14">
    <location>
        <begin position="392"/>
        <end position="413"/>
    </location>
</feature>
<feature type="compositionally biased region" description="Acidic residues" evidence="14">
    <location>
        <begin position="446"/>
        <end position="473"/>
    </location>
</feature>
<feature type="compositionally biased region" description="Polar residues" evidence="14">
    <location>
        <begin position="290"/>
        <end position="308"/>
    </location>
</feature>
<evidence type="ECO:0000256" key="10">
    <source>
        <dbReference type="ARBA" id="ARBA00022884"/>
    </source>
</evidence>
<feature type="compositionally biased region" description="Low complexity" evidence="14">
    <location>
        <begin position="827"/>
        <end position="838"/>
    </location>
</feature>
<dbReference type="InterPro" id="IPR029199">
    <property type="entry name" value="THRAP3_BCLAF1"/>
</dbReference>
<feature type="compositionally biased region" description="Low complexity" evidence="14">
    <location>
        <begin position="889"/>
        <end position="899"/>
    </location>
</feature>
<gene>
    <name evidence="16" type="ORF">ACEWY4_020443</name>
</gene>
<evidence type="ECO:0000256" key="8">
    <source>
        <dbReference type="ARBA" id="ARBA00022816"/>
    </source>
</evidence>
<feature type="compositionally biased region" description="Basic and acidic residues" evidence="14">
    <location>
        <begin position="200"/>
        <end position="216"/>
    </location>
</feature>
<keyword evidence="6" id="KW-0963">Cytoplasm</keyword>
<evidence type="ECO:0000256" key="14">
    <source>
        <dbReference type="SAM" id="MobiDB-lite"/>
    </source>
</evidence>
<evidence type="ECO:0000256" key="13">
    <source>
        <dbReference type="ARBA" id="ARBA00023242"/>
    </source>
</evidence>
<keyword evidence="9" id="KW-0810">Translation regulation</keyword>
<keyword evidence="13" id="KW-0539">Nucleus</keyword>
<name>A0ABD1JEA4_9TELE</name>
<evidence type="ECO:0000256" key="3">
    <source>
        <dbReference type="ARBA" id="ARBA00006481"/>
    </source>
</evidence>
<dbReference type="GO" id="GO:0000184">
    <property type="term" value="P:nuclear-transcribed mRNA catabolic process, nonsense-mediated decay"/>
    <property type="evidence" value="ECO:0007669"/>
    <property type="project" value="UniProtKB-KW"/>
</dbReference>
<keyword evidence="17" id="KW-1185">Reference proteome</keyword>
<feature type="compositionally biased region" description="Basic residues" evidence="14">
    <location>
        <begin position="31"/>
        <end position="52"/>
    </location>
</feature>
<feature type="compositionally biased region" description="Basic and acidic residues" evidence="14">
    <location>
        <begin position="780"/>
        <end position="808"/>
    </location>
</feature>
<keyword evidence="11" id="KW-0866">Nonsense-mediated mRNA decay</keyword>